<sequence length="85" mass="10195">MSIRSNNFEISCCDLCPSSYVYHMCFGCFKLKISVRRPHHHHNHKQQQQHQFDRCNDSCRNPRHTYIKEVHYTIKDCQTNALTLN</sequence>
<gene>
    <name evidence="1" type="ORF">DERP_001261</name>
</gene>
<organism evidence="1 2">
    <name type="scientific">Dermatophagoides pteronyssinus</name>
    <name type="common">European house dust mite</name>
    <dbReference type="NCBI Taxonomy" id="6956"/>
    <lineage>
        <taxon>Eukaryota</taxon>
        <taxon>Metazoa</taxon>
        <taxon>Ecdysozoa</taxon>
        <taxon>Arthropoda</taxon>
        <taxon>Chelicerata</taxon>
        <taxon>Arachnida</taxon>
        <taxon>Acari</taxon>
        <taxon>Acariformes</taxon>
        <taxon>Sarcoptiformes</taxon>
        <taxon>Astigmata</taxon>
        <taxon>Psoroptidia</taxon>
        <taxon>Analgoidea</taxon>
        <taxon>Pyroglyphidae</taxon>
        <taxon>Dermatophagoidinae</taxon>
        <taxon>Dermatophagoides</taxon>
    </lineage>
</organism>
<reference evidence="1 2" key="1">
    <citation type="journal article" date="2018" name="J. Allergy Clin. Immunol.">
        <title>High-quality assembly of Dermatophagoides pteronyssinus genome and transcriptome reveals a wide range of novel allergens.</title>
        <authorList>
            <person name="Liu X.Y."/>
            <person name="Yang K.Y."/>
            <person name="Wang M.Q."/>
            <person name="Kwok J.S."/>
            <person name="Zeng X."/>
            <person name="Yang Z."/>
            <person name="Xiao X.J."/>
            <person name="Lau C.P."/>
            <person name="Li Y."/>
            <person name="Huang Z.M."/>
            <person name="Ba J.G."/>
            <person name="Yim A.K."/>
            <person name="Ouyang C.Y."/>
            <person name="Ngai S.M."/>
            <person name="Chan T.F."/>
            <person name="Leung E.L."/>
            <person name="Liu L."/>
            <person name="Liu Z.G."/>
            <person name="Tsui S.K."/>
        </authorList>
    </citation>
    <scope>NUCLEOTIDE SEQUENCE [LARGE SCALE GENOMIC DNA]</scope>
    <source>
        <strain evidence="1">Derp</strain>
    </source>
</reference>
<accession>A0ABQ8JDZ8</accession>
<dbReference type="EMBL" id="NJHN03000047">
    <property type="protein sequence ID" value="KAH9420830.1"/>
    <property type="molecule type" value="Genomic_DNA"/>
</dbReference>
<protein>
    <submittedName>
        <fullName evidence="1">Uncharacterized protein</fullName>
    </submittedName>
</protein>
<dbReference type="Proteomes" id="UP000887458">
    <property type="component" value="Unassembled WGS sequence"/>
</dbReference>
<proteinExistence type="predicted"/>
<name>A0ABQ8JDZ8_DERPT</name>
<keyword evidence="2" id="KW-1185">Reference proteome</keyword>
<evidence type="ECO:0000313" key="1">
    <source>
        <dbReference type="EMBL" id="KAH9420830.1"/>
    </source>
</evidence>
<comment type="caution">
    <text evidence="1">The sequence shown here is derived from an EMBL/GenBank/DDBJ whole genome shotgun (WGS) entry which is preliminary data.</text>
</comment>
<evidence type="ECO:0000313" key="2">
    <source>
        <dbReference type="Proteomes" id="UP000887458"/>
    </source>
</evidence>
<reference evidence="1 2" key="2">
    <citation type="journal article" date="2022" name="Mol. Biol. Evol.">
        <title>Comparative Genomics Reveals Insights into the Divergent Evolution of Astigmatic Mites and Household Pest Adaptations.</title>
        <authorList>
            <person name="Xiong Q."/>
            <person name="Wan A.T."/>
            <person name="Liu X."/>
            <person name="Fung C.S."/>
            <person name="Xiao X."/>
            <person name="Malainual N."/>
            <person name="Hou J."/>
            <person name="Wang L."/>
            <person name="Wang M."/>
            <person name="Yang K.Y."/>
            <person name="Cui Y."/>
            <person name="Leung E.L."/>
            <person name="Nong W."/>
            <person name="Shin S.K."/>
            <person name="Au S.W."/>
            <person name="Jeong K.Y."/>
            <person name="Chew F.T."/>
            <person name="Hui J.H."/>
            <person name="Leung T.F."/>
            <person name="Tungtrongchitr A."/>
            <person name="Zhong N."/>
            <person name="Liu Z."/>
            <person name="Tsui S.K."/>
        </authorList>
    </citation>
    <scope>NUCLEOTIDE SEQUENCE [LARGE SCALE GENOMIC DNA]</scope>
    <source>
        <strain evidence="1">Derp</strain>
    </source>
</reference>